<evidence type="ECO:0000313" key="1">
    <source>
        <dbReference type="EMBL" id="CAG8482806.1"/>
    </source>
</evidence>
<accession>A0ABM8VZ14</accession>
<reference evidence="1 2" key="1">
    <citation type="submission" date="2021-06" db="EMBL/GenBank/DDBJ databases">
        <authorList>
            <person name="Kallberg Y."/>
            <person name="Tangrot J."/>
            <person name="Rosling A."/>
        </authorList>
    </citation>
    <scope>NUCLEOTIDE SEQUENCE [LARGE SCALE GENOMIC DNA]</scope>
    <source>
        <strain evidence="1 2">120-4 pot B 10/14</strain>
    </source>
</reference>
<dbReference type="EMBL" id="CAJVQB010000338">
    <property type="protein sequence ID" value="CAG8482806.1"/>
    <property type="molecule type" value="Genomic_DNA"/>
</dbReference>
<keyword evidence="2" id="KW-1185">Reference proteome</keyword>
<dbReference type="Proteomes" id="UP000789901">
    <property type="component" value="Unassembled WGS sequence"/>
</dbReference>
<comment type="caution">
    <text evidence="1">The sequence shown here is derived from an EMBL/GenBank/DDBJ whole genome shotgun (WGS) entry which is preliminary data.</text>
</comment>
<sequence length="42" mass="5100">MYKNKLSKSPNSLIILRREKFAKLKKLQKDVNLFEKTFYNHS</sequence>
<proteinExistence type="predicted"/>
<name>A0ABM8VZ14_GIGMA</name>
<gene>
    <name evidence="1" type="ORF">GMARGA_LOCUS1326</name>
</gene>
<organism evidence="1 2">
    <name type="scientific">Gigaspora margarita</name>
    <dbReference type="NCBI Taxonomy" id="4874"/>
    <lineage>
        <taxon>Eukaryota</taxon>
        <taxon>Fungi</taxon>
        <taxon>Fungi incertae sedis</taxon>
        <taxon>Mucoromycota</taxon>
        <taxon>Glomeromycotina</taxon>
        <taxon>Glomeromycetes</taxon>
        <taxon>Diversisporales</taxon>
        <taxon>Gigasporaceae</taxon>
        <taxon>Gigaspora</taxon>
    </lineage>
</organism>
<evidence type="ECO:0000313" key="2">
    <source>
        <dbReference type="Proteomes" id="UP000789901"/>
    </source>
</evidence>
<protein>
    <submittedName>
        <fullName evidence="1">22983_t:CDS:1</fullName>
    </submittedName>
</protein>